<dbReference type="Gene3D" id="2.60.120.260">
    <property type="entry name" value="Galactose-binding domain-like"/>
    <property type="match status" value="1"/>
</dbReference>
<dbReference type="CDD" id="cd17546">
    <property type="entry name" value="REC_hyHK_CKI1_RcsC-like"/>
    <property type="match status" value="1"/>
</dbReference>
<dbReference type="InterPro" id="IPR003594">
    <property type="entry name" value="HATPase_dom"/>
</dbReference>
<evidence type="ECO:0000313" key="9">
    <source>
        <dbReference type="EMBL" id="QNR22610.1"/>
    </source>
</evidence>
<keyword evidence="6" id="KW-0472">Membrane</keyword>
<name>A0A7H0VA62_9FLAO</name>
<dbReference type="SMART" id="SM00388">
    <property type="entry name" value="HisKA"/>
    <property type="match status" value="1"/>
</dbReference>
<protein>
    <recommendedName>
        <fullName evidence="2">histidine kinase</fullName>
        <ecNumber evidence="2">2.7.13.3</ecNumber>
    </recommendedName>
</protein>
<dbReference type="PROSITE" id="PS50110">
    <property type="entry name" value="RESPONSE_REGULATORY"/>
    <property type="match status" value="1"/>
</dbReference>
<dbReference type="InterPro" id="IPR005467">
    <property type="entry name" value="His_kinase_dom"/>
</dbReference>
<gene>
    <name evidence="9" type="ORF">H4K34_09440</name>
</gene>
<feature type="transmembrane region" description="Helical" evidence="6">
    <location>
        <begin position="373"/>
        <end position="392"/>
    </location>
</feature>
<dbReference type="PROSITE" id="PS50109">
    <property type="entry name" value="HIS_KIN"/>
    <property type="match status" value="1"/>
</dbReference>
<accession>A0A7H0VA62</accession>
<organism evidence="9 10">
    <name type="scientific">Croceimicrobium hydrocarbonivorans</name>
    <dbReference type="NCBI Taxonomy" id="2761580"/>
    <lineage>
        <taxon>Bacteria</taxon>
        <taxon>Pseudomonadati</taxon>
        <taxon>Bacteroidota</taxon>
        <taxon>Flavobacteriia</taxon>
        <taxon>Flavobacteriales</taxon>
        <taxon>Owenweeksiaceae</taxon>
        <taxon>Croceimicrobium</taxon>
    </lineage>
</organism>
<evidence type="ECO:0000256" key="4">
    <source>
        <dbReference type="ARBA" id="ARBA00023012"/>
    </source>
</evidence>
<comment type="catalytic activity">
    <reaction evidence="1">
        <text>ATP + protein L-histidine = ADP + protein N-phospho-L-histidine.</text>
        <dbReference type="EC" id="2.7.13.3"/>
    </reaction>
</comment>
<dbReference type="KEGG" id="chyd:H4K34_09440"/>
<dbReference type="AlphaFoldDB" id="A0A7H0VA62"/>
<feature type="modified residue" description="4-aspartylphosphate" evidence="5">
    <location>
        <position position="715"/>
    </location>
</feature>
<dbReference type="SMART" id="SM00387">
    <property type="entry name" value="HATPase_c"/>
    <property type="match status" value="1"/>
</dbReference>
<evidence type="ECO:0000256" key="3">
    <source>
        <dbReference type="ARBA" id="ARBA00022553"/>
    </source>
</evidence>
<feature type="transmembrane region" description="Helical" evidence="6">
    <location>
        <begin position="347"/>
        <end position="367"/>
    </location>
</feature>
<feature type="domain" description="Response regulatory" evidence="8">
    <location>
        <begin position="666"/>
        <end position="781"/>
    </location>
</feature>
<dbReference type="Pfam" id="PF00512">
    <property type="entry name" value="HisKA"/>
    <property type="match status" value="1"/>
</dbReference>
<sequence>MRRYFIIILLLFVPWLSRLEANSVLNGEISLNENFYNDEEDLVLDGKWRFYWKELINPEGKADMESRPVYVDILKPWSDLPTEKDNYHAKGYATYELNIYSSRASDKLAIRVPEFYSSYALYLNGEEISQNGKVADNIADAEPYWLPKVVAIKLKKGSNRLVLQVSNFHHHKGGSVAAMAIGPSSRFFFFKNMAVAGSLFIAGTLLIAAVFSLIVYYFQKNDFAFLFFGLFALSYIYRIIGTDTYISHEVFQGLSWHVAIRLEYLSLYVSVIFFTYFYKNLIARRAPEWIFHTIGIVSGLLAISVLLPPQNFTAFVDYYLIFIALALVATTVFYLRAIRWSHTMSWFTSIAVGSLILVMVLKMSAFFGFGVNHLFFSFFLYLVFVVSQTIALSQRFGYNMRMHISQSETAMVSQRNFMNSVSHELRTPMNAIMGMTDFLSKTKLEPDQQAKLETIRKNSEQLNNLLMDLLNFSAIDSGELKLESRKFNLKEVVDRALEQAGTDNLSSTVNFKLSYDDNIPDELAGDPERLGQVIYHIVGNAVKFTQKGIIGFDLRMESVEANRVKLHMKVTDTGIGIKPEELNKVVQAFNQGDEGNTRKHGGTGLGLTIAANIIEMMDGEMWIDSEEGKGTTVRADFVLKTPRLNLTKHAEELKEEQKTKKIEGLKILYAEDNPINQKLLVMIMKTLGYEVELANNGLEAWEMAITNNYHIIFMDVQMPKMDGIEATRRIIKDQAQRPIIIAVTANAEVADQKRCIEAGMNDFIPKPFNAKMLKEALSKWQGLLVYMEEDARNGKLRVIS</sequence>
<proteinExistence type="predicted"/>
<dbReference type="CDD" id="cd16922">
    <property type="entry name" value="HATPase_EvgS-ArcB-TorS-like"/>
    <property type="match status" value="1"/>
</dbReference>
<dbReference type="CDD" id="cd00082">
    <property type="entry name" value="HisKA"/>
    <property type="match status" value="1"/>
</dbReference>
<dbReference type="PRINTS" id="PR00344">
    <property type="entry name" value="BCTRLSENSOR"/>
</dbReference>
<dbReference type="SUPFAM" id="SSF55874">
    <property type="entry name" value="ATPase domain of HSP90 chaperone/DNA topoisomerase II/histidine kinase"/>
    <property type="match status" value="1"/>
</dbReference>
<dbReference type="InterPro" id="IPR036097">
    <property type="entry name" value="HisK_dim/P_sf"/>
</dbReference>
<dbReference type="Gene3D" id="1.10.287.130">
    <property type="match status" value="1"/>
</dbReference>
<dbReference type="PANTHER" id="PTHR45339:SF1">
    <property type="entry name" value="HYBRID SIGNAL TRANSDUCTION HISTIDINE KINASE J"/>
    <property type="match status" value="1"/>
</dbReference>
<dbReference type="InterPro" id="IPR036890">
    <property type="entry name" value="HATPase_C_sf"/>
</dbReference>
<feature type="domain" description="Histidine kinase" evidence="7">
    <location>
        <begin position="420"/>
        <end position="641"/>
    </location>
</feature>
<dbReference type="InterPro" id="IPR011623">
    <property type="entry name" value="7TMR_DISM_rcpt_extracell_dom1"/>
</dbReference>
<dbReference type="Pfam" id="PF07695">
    <property type="entry name" value="7TMR-DISM_7TM"/>
    <property type="match status" value="1"/>
</dbReference>
<dbReference type="Pfam" id="PF02518">
    <property type="entry name" value="HATPase_c"/>
    <property type="match status" value="1"/>
</dbReference>
<feature type="transmembrane region" description="Helical" evidence="6">
    <location>
        <begin position="318"/>
        <end position="335"/>
    </location>
</feature>
<evidence type="ECO:0000256" key="1">
    <source>
        <dbReference type="ARBA" id="ARBA00000085"/>
    </source>
</evidence>
<dbReference type="SUPFAM" id="SSF52172">
    <property type="entry name" value="CheY-like"/>
    <property type="match status" value="1"/>
</dbReference>
<dbReference type="InterPro" id="IPR004358">
    <property type="entry name" value="Sig_transdc_His_kin-like_C"/>
</dbReference>
<dbReference type="InterPro" id="IPR003661">
    <property type="entry name" value="HisK_dim/P_dom"/>
</dbReference>
<dbReference type="Proteomes" id="UP000516305">
    <property type="component" value="Chromosome"/>
</dbReference>
<evidence type="ECO:0000259" key="8">
    <source>
        <dbReference type="PROSITE" id="PS50110"/>
    </source>
</evidence>
<feature type="transmembrane region" description="Helical" evidence="6">
    <location>
        <begin position="260"/>
        <end position="277"/>
    </location>
</feature>
<dbReference type="EC" id="2.7.13.3" evidence="2"/>
<dbReference type="FunFam" id="3.30.565.10:FF:000010">
    <property type="entry name" value="Sensor histidine kinase RcsC"/>
    <property type="match status" value="1"/>
</dbReference>
<dbReference type="Pfam" id="PF00072">
    <property type="entry name" value="Response_reg"/>
    <property type="match status" value="1"/>
</dbReference>
<dbReference type="InterPro" id="IPR001789">
    <property type="entry name" value="Sig_transdc_resp-reg_receiver"/>
</dbReference>
<keyword evidence="3 5" id="KW-0597">Phosphoprotein</keyword>
<keyword evidence="10" id="KW-1185">Reference proteome</keyword>
<feature type="transmembrane region" description="Helical" evidence="6">
    <location>
        <begin position="223"/>
        <end position="240"/>
    </location>
</feature>
<dbReference type="PANTHER" id="PTHR45339">
    <property type="entry name" value="HYBRID SIGNAL TRANSDUCTION HISTIDINE KINASE J"/>
    <property type="match status" value="1"/>
</dbReference>
<evidence type="ECO:0000259" key="7">
    <source>
        <dbReference type="PROSITE" id="PS50109"/>
    </source>
</evidence>
<dbReference type="InterPro" id="IPR011006">
    <property type="entry name" value="CheY-like_superfamily"/>
</dbReference>
<evidence type="ECO:0000256" key="6">
    <source>
        <dbReference type="SAM" id="Phobius"/>
    </source>
</evidence>
<keyword evidence="4" id="KW-0902">Two-component regulatory system</keyword>
<evidence type="ECO:0000256" key="2">
    <source>
        <dbReference type="ARBA" id="ARBA00012438"/>
    </source>
</evidence>
<evidence type="ECO:0000256" key="5">
    <source>
        <dbReference type="PROSITE-ProRule" id="PRU00169"/>
    </source>
</evidence>
<dbReference type="SMART" id="SM00448">
    <property type="entry name" value="REC"/>
    <property type="match status" value="1"/>
</dbReference>
<dbReference type="EMBL" id="CP060139">
    <property type="protein sequence ID" value="QNR22610.1"/>
    <property type="molecule type" value="Genomic_DNA"/>
</dbReference>
<dbReference type="RefSeq" id="WP_210757176.1">
    <property type="nucleotide sequence ID" value="NZ_CP060139.1"/>
</dbReference>
<dbReference type="SUPFAM" id="SSF47384">
    <property type="entry name" value="Homodimeric domain of signal transducing histidine kinase"/>
    <property type="match status" value="1"/>
</dbReference>
<dbReference type="GO" id="GO:0000155">
    <property type="term" value="F:phosphorelay sensor kinase activity"/>
    <property type="evidence" value="ECO:0007669"/>
    <property type="project" value="InterPro"/>
</dbReference>
<keyword evidence="6" id="KW-1133">Transmembrane helix</keyword>
<evidence type="ECO:0000313" key="10">
    <source>
        <dbReference type="Proteomes" id="UP000516305"/>
    </source>
</evidence>
<feature type="transmembrane region" description="Helical" evidence="6">
    <location>
        <begin position="289"/>
        <end position="306"/>
    </location>
</feature>
<keyword evidence="6" id="KW-0812">Transmembrane</keyword>
<dbReference type="Gene3D" id="3.40.50.2300">
    <property type="match status" value="1"/>
</dbReference>
<dbReference type="Gene3D" id="3.30.565.10">
    <property type="entry name" value="Histidine kinase-like ATPase, C-terminal domain"/>
    <property type="match status" value="1"/>
</dbReference>
<feature type="transmembrane region" description="Helical" evidence="6">
    <location>
        <begin position="193"/>
        <end position="216"/>
    </location>
</feature>
<reference evidence="9 10" key="1">
    <citation type="submission" date="2020-08" db="EMBL/GenBank/DDBJ databases">
        <title>Croceimicrobium hydrocarbonivorans gen. nov., sp. nov., a novel marine bacterium isolated from a bacterial consortium that degrades polyethylene terephthalate.</title>
        <authorList>
            <person name="Liu R."/>
        </authorList>
    </citation>
    <scope>NUCLEOTIDE SEQUENCE [LARGE SCALE GENOMIC DNA]</scope>
    <source>
        <strain evidence="9 10">A20-9</strain>
    </source>
</reference>